<evidence type="ECO:0000313" key="4">
    <source>
        <dbReference type="Proteomes" id="UP000221165"/>
    </source>
</evidence>
<dbReference type="AlphaFoldDB" id="A0A2C6LCG1"/>
<keyword evidence="3" id="KW-0378">Hydrolase</keyword>
<evidence type="ECO:0000313" key="3">
    <source>
        <dbReference type="EMBL" id="PHJ25767.1"/>
    </source>
</evidence>
<dbReference type="Proteomes" id="UP000221165">
    <property type="component" value="Unassembled WGS sequence"/>
</dbReference>
<gene>
    <name evidence="3" type="ORF">CSUI_000385</name>
</gene>
<feature type="region of interest" description="Disordered" evidence="1">
    <location>
        <begin position="59"/>
        <end position="98"/>
    </location>
</feature>
<reference evidence="3 4" key="1">
    <citation type="journal article" date="2017" name="Int. J. Parasitol.">
        <title>The genome of the protozoan parasite Cystoisospora suis and a reverse vaccinology approach to identify vaccine candidates.</title>
        <authorList>
            <person name="Palmieri N."/>
            <person name="Shrestha A."/>
            <person name="Ruttkowski B."/>
            <person name="Beck T."/>
            <person name="Vogl C."/>
            <person name="Tomley F."/>
            <person name="Blake D.P."/>
            <person name="Joachim A."/>
        </authorList>
    </citation>
    <scope>NUCLEOTIDE SEQUENCE [LARGE SCALE GENOMIC DNA]</scope>
    <source>
        <strain evidence="3 4">Wien I</strain>
    </source>
</reference>
<dbReference type="InterPro" id="IPR000073">
    <property type="entry name" value="AB_hydrolase_1"/>
</dbReference>
<accession>A0A2C6LCG1</accession>
<dbReference type="RefSeq" id="XP_067927413.1">
    <property type="nucleotide sequence ID" value="XM_068060619.1"/>
</dbReference>
<dbReference type="GeneID" id="94423830"/>
<feature type="region of interest" description="Disordered" evidence="1">
    <location>
        <begin position="378"/>
        <end position="399"/>
    </location>
</feature>
<comment type="caution">
    <text evidence="3">The sequence shown here is derived from an EMBL/GenBank/DDBJ whole genome shotgun (WGS) entry which is preliminary data.</text>
</comment>
<dbReference type="EMBL" id="MIGC01000165">
    <property type="protein sequence ID" value="PHJ25767.1"/>
    <property type="molecule type" value="Genomic_DNA"/>
</dbReference>
<name>A0A2C6LCG1_9APIC</name>
<dbReference type="PANTHER" id="PTHR12277:SF81">
    <property type="entry name" value="PROTEIN ABHD13"/>
    <property type="match status" value="1"/>
</dbReference>
<proteinExistence type="predicted"/>
<feature type="domain" description="AB hydrolase-1" evidence="2">
    <location>
        <begin position="200"/>
        <end position="324"/>
    </location>
</feature>
<dbReference type="Gene3D" id="3.40.50.1820">
    <property type="entry name" value="alpha/beta hydrolase"/>
    <property type="match status" value="1"/>
</dbReference>
<feature type="compositionally biased region" description="Low complexity" evidence="1">
    <location>
        <begin position="78"/>
        <end position="95"/>
    </location>
</feature>
<dbReference type="InterPro" id="IPR029058">
    <property type="entry name" value="AB_hydrolase_fold"/>
</dbReference>
<dbReference type="Pfam" id="PF12697">
    <property type="entry name" value="Abhydrolase_6"/>
    <property type="match status" value="1"/>
</dbReference>
<keyword evidence="4" id="KW-1185">Reference proteome</keyword>
<evidence type="ECO:0000259" key="2">
    <source>
        <dbReference type="Pfam" id="PF12697"/>
    </source>
</evidence>
<dbReference type="PANTHER" id="PTHR12277">
    <property type="entry name" value="ALPHA/BETA HYDROLASE DOMAIN-CONTAINING PROTEIN"/>
    <property type="match status" value="1"/>
</dbReference>
<protein>
    <submittedName>
        <fullName evidence="3">Alpha beta hydrolase family protein</fullName>
    </submittedName>
</protein>
<sequence length="451" mass="49448">MATDADTEKGLVPNKCATMCLFGCLTVIGCRSSVVRRLAFYPPQPAGYSISSDNQLYIFDGTPGQQQPTSRSAPPPDVVSASGVASAQGGSAASGDLQRESIQHLLRRTGLPERVEVLKIPCGRKESLAGLFLYHPLNPPSIGSHNNTNTTSGSTPETQSGQPSTAHTPETPRAEGHRGPGSAGPENSVMIESARRLPCIIFSHGNSTDIGYMFGLYYRLAYRCRVNVLAYDYSGYGCSDGNTTEKALYRNIRAVWSYAVNNLKIPPHHLIVYGHSVGSAPCCDLAMREKTYPVGGVVLHSSLASGLRLFIEDINKSPWFDAFPNVDKLKKVKQTPILIIHGQLDRQISWTHSQRLEAAAHFADEQWYKEQQKQQLKAGCRKPGSRRVNGSPSAHSVATEEMQAQRVQTWWVGNADHNDVEQKSGEAYYRRISDFVSFCTLWAAAHHDGVM</sequence>
<organism evidence="3 4">
    <name type="scientific">Cystoisospora suis</name>
    <dbReference type="NCBI Taxonomy" id="483139"/>
    <lineage>
        <taxon>Eukaryota</taxon>
        <taxon>Sar</taxon>
        <taxon>Alveolata</taxon>
        <taxon>Apicomplexa</taxon>
        <taxon>Conoidasida</taxon>
        <taxon>Coccidia</taxon>
        <taxon>Eucoccidiorida</taxon>
        <taxon>Eimeriorina</taxon>
        <taxon>Sarcocystidae</taxon>
        <taxon>Cystoisospora</taxon>
    </lineage>
</organism>
<feature type="compositionally biased region" description="Low complexity" evidence="1">
    <location>
        <begin position="142"/>
        <end position="155"/>
    </location>
</feature>
<feature type="compositionally biased region" description="Polar residues" evidence="1">
    <location>
        <begin position="156"/>
        <end position="168"/>
    </location>
</feature>
<evidence type="ECO:0000256" key="1">
    <source>
        <dbReference type="SAM" id="MobiDB-lite"/>
    </source>
</evidence>
<dbReference type="GO" id="GO:0016787">
    <property type="term" value="F:hydrolase activity"/>
    <property type="evidence" value="ECO:0007669"/>
    <property type="project" value="UniProtKB-KW"/>
</dbReference>
<dbReference type="SUPFAM" id="SSF53474">
    <property type="entry name" value="alpha/beta-Hydrolases"/>
    <property type="match status" value="1"/>
</dbReference>
<dbReference type="VEuPathDB" id="ToxoDB:CSUI_000385"/>
<dbReference type="OrthoDB" id="446723at2759"/>
<feature type="region of interest" description="Disordered" evidence="1">
    <location>
        <begin position="142"/>
        <end position="187"/>
    </location>
</feature>